<proteinExistence type="predicted"/>
<dbReference type="EMBL" id="BJNY01000009">
    <property type="protein sequence ID" value="GED06186.1"/>
    <property type="molecule type" value="Genomic_DNA"/>
</dbReference>
<gene>
    <name evidence="1" type="ORF">AUR04nite_17180</name>
</gene>
<evidence type="ECO:0000313" key="2">
    <source>
        <dbReference type="Proteomes" id="UP000316612"/>
    </source>
</evidence>
<keyword evidence="2" id="KW-1185">Reference proteome</keyword>
<accession>A0A4Y4DML8</accession>
<organism evidence="1 2">
    <name type="scientific">Glutamicibacter uratoxydans</name>
    <name type="common">Arthrobacter uratoxydans</name>
    <dbReference type="NCBI Taxonomy" id="43667"/>
    <lineage>
        <taxon>Bacteria</taxon>
        <taxon>Bacillati</taxon>
        <taxon>Actinomycetota</taxon>
        <taxon>Actinomycetes</taxon>
        <taxon>Micrococcales</taxon>
        <taxon>Micrococcaceae</taxon>
        <taxon>Glutamicibacter</taxon>
    </lineage>
</organism>
<comment type="caution">
    <text evidence="1">The sequence shown here is derived from an EMBL/GenBank/DDBJ whole genome shotgun (WGS) entry which is preliminary data.</text>
</comment>
<dbReference type="RefSeq" id="WP_141364007.1">
    <property type="nucleotide sequence ID" value="NZ_BAAAJL010000011.1"/>
</dbReference>
<dbReference type="AlphaFoldDB" id="A0A4Y4DML8"/>
<reference evidence="1 2" key="1">
    <citation type="submission" date="2019-06" db="EMBL/GenBank/DDBJ databases">
        <title>Whole genome shotgun sequence of Glutamicibacter uratoxydans NBRC 15515.</title>
        <authorList>
            <person name="Hosoyama A."/>
            <person name="Uohara A."/>
            <person name="Ohji S."/>
            <person name="Ichikawa N."/>
        </authorList>
    </citation>
    <scope>NUCLEOTIDE SEQUENCE [LARGE SCALE GENOMIC DNA]</scope>
    <source>
        <strain evidence="1 2">NBRC 15515</strain>
    </source>
</reference>
<sequence length="157" mass="16855">MNFETLDEGVKDALNKVLGTALGVAREQLEEQGVFLPFAIGLEPAEGSDEAELRLIAVPPTDNPEDPDADIDTEAMVADLMQVLNQQGAHFQAIAIASDVLLQENDKDAIHVVAEHKVGAALAIVQPYQMPAEPGGEWLFEDPEAESAEALWAPEQA</sequence>
<name>A0A4Y4DML8_GLUUR</name>
<dbReference type="OrthoDB" id="4953943at2"/>
<protein>
    <submittedName>
        <fullName evidence="1">Uncharacterized protein</fullName>
    </submittedName>
</protein>
<dbReference type="Proteomes" id="UP000316612">
    <property type="component" value="Unassembled WGS sequence"/>
</dbReference>
<evidence type="ECO:0000313" key="1">
    <source>
        <dbReference type="EMBL" id="GED06186.1"/>
    </source>
</evidence>